<keyword evidence="6" id="KW-0963">Cytoplasm</keyword>
<dbReference type="EC" id="2.7.7.19" evidence="5"/>
<feature type="compositionally biased region" description="Basic residues" evidence="10">
    <location>
        <begin position="495"/>
        <end position="509"/>
    </location>
</feature>
<dbReference type="SUPFAM" id="SSF81631">
    <property type="entry name" value="PAP/OAS1 substrate-binding domain"/>
    <property type="match status" value="1"/>
</dbReference>
<comment type="cofactor">
    <cofactor evidence="2">
        <name>Mg(2+)</name>
        <dbReference type="ChEBI" id="CHEBI:18420"/>
    </cofactor>
</comment>
<protein>
    <recommendedName>
        <fullName evidence="5">polynucleotide adenylyltransferase</fullName>
        <ecNumber evidence="5">2.7.7.19</ecNumber>
    </recommendedName>
</protein>
<feature type="region of interest" description="Disordered" evidence="10">
    <location>
        <begin position="1"/>
        <end position="34"/>
    </location>
</feature>
<dbReference type="Proteomes" id="UP000749646">
    <property type="component" value="Unassembled WGS sequence"/>
</dbReference>
<comment type="similarity">
    <text evidence="4">Belongs to the DNA polymerase type-B-like family.</text>
</comment>
<evidence type="ECO:0000256" key="10">
    <source>
        <dbReference type="SAM" id="MobiDB-lite"/>
    </source>
</evidence>
<evidence type="ECO:0000256" key="1">
    <source>
        <dbReference type="ARBA" id="ARBA00001936"/>
    </source>
</evidence>
<keyword evidence="14" id="KW-1185">Reference proteome</keyword>
<dbReference type="Gene3D" id="1.10.1410.10">
    <property type="match status" value="1"/>
</dbReference>
<dbReference type="PANTHER" id="PTHR12271">
    <property type="entry name" value="POLY A POLYMERASE CID PAP -RELATED"/>
    <property type="match status" value="1"/>
</dbReference>
<dbReference type="InterPro" id="IPR002058">
    <property type="entry name" value="PAP_assoc"/>
</dbReference>
<feature type="domain" description="PAP-associated" evidence="11">
    <location>
        <begin position="364"/>
        <end position="431"/>
    </location>
</feature>
<evidence type="ECO:0000256" key="9">
    <source>
        <dbReference type="ARBA" id="ARBA00022842"/>
    </source>
</evidence>
<feature type="compositionally biased region" description="Polar residues" evidence="10">
    <location>
        <begin position="798"/>
        <end position="809"/>
    </location>
</feature>
<dbReference type="InterPro" id="IPR054708">
    <property type="entry name" value="MTPAP-like_central"/>
</dbReference>
<evidence type="ECO:0000259" key="12">
    <source>
        <dbReference type="Pfam" id="PF22600"/>
    </source>
</evidence>
<feature type="compositionally biased region" description="Low complexity" evidence="10">
    <location>
        <begin position="686"/>
        <end position="712"/>
    </location>
</feature>
<keyword evidence="9" id="KW-0460">Magnesium</keyword>
<feature type="compositionally biased region" description="Basic residues" evidence="10">
    <location>
        <begin position="664"/>
        <end position="681"/>
    </location>
</feature>
<dbReference type="GO" id="GO:1990817">
    <property type="term" value="F:poly(A) RNA polymerase activity"/>
    <property type="evidence" value="ECO:0007669"/>
    <property type="project" value="UniProtKB-EC"/>
</dbReference>
<dbReference type="CDD" id="cd05402">
    <property type="entry name" value="NT_PAP_TUTase"/>
    <property type="match status" value="1"/>
</dbReference>
<keyword evidence="7" id="KW-0808">Transferase</keyword>
<dbReference type="AlphaFoldDB" id="A0A9P6M2W5"/>
<feature type="compositionally biased region" description="Low complexity" evidence="10">
    <location>
        <begin position="569"/>
        <end position="595"/>
    </location>
</feature>
<evidence type="ECO:0000313" key="14">
    <source>
        <dbReference type="Proteomes" id="UP000749646"/>
    </source>
</evidence>
<dbReference type="GO" id="GO:0046872">
    <property type="term" value="F:metal ion binding"/>
    <property type="evidence" value="ECO:0007669"/>
    <property type="project" value="UniProtKB-KW"/>
</dbReference>
<dbReference type="SUPFAM" id="SSF81301">
    <property type="entry name" value="Nucleotidyltransferase"/>
    <property type="match status" value="1"/>
</dbReference>
<evidence type="ECO:0000256" key="5">
    <source>
        <dbReference type="ARBA" id="ARBA00012388"/>
    </source>
</evidence>
<dbReference type="Pfam" id="PF22600">
    <property type="entry name" value="MTPAP-like_central"/>
    <property type="match status" value="1"/>
</dbReference>
<reference evidence="13" key="1">
    <citation type="journal article" date="2020" name="Fungal Divers.">
        <title>Resolving the Mortierellaceae phylogeny through synthesis of multi-gene phylogenetics and phylogenomics.</title>
        <authorList>
            <person name="Vandepol N."/>
            <person name="Liber J."/>
            <person name="Desiro A."/>
            <person name="Na H."/>
            <person name="Kennedy M."/>
            <person name="Barry K."/>
            <person name="Grigoriev I.V."/>
            <person name="Miller A.N."/>
            <person name="O'Donnell K."/>
            <person name="Stajich J.E."/>
            <person name="Bonito G."/>
        </authorList>
    </citation>
    <scope>NUCLEOTIDE SEQUENCE</scope>
    <source>
        <strain evidence="13">MES-2147</strain>
    </source>
</reference>
<dbReference type="GO" id="GO:0010605">
    <property type="term" value="P:negative regulation of macromolecule metabolic process"/>
    <property type="evidence" value="ECO:0007669"/>
    <property type="project" value="UniProtKB-ARBA"/>
</dbReference>
<evidence type="ECO:0000256" key="8">
    <source>
        <dbReference type="ARBA" id="ARBA00022723"/>
    </source>
</evidence>
<evidence type="ECO:0000256" key="3">
    <source>
        <dbReference type="ARBA" id="ARBA00004496"/>
    </source>
</evidence>
<dbReference type="PANTHER" id="PTHR12271:SF40">
    <property type="entry name" value="POLY(A) RNA POLYMERASE GLD2"/>
    <property type="match status" value="1"/>
</dbReference>
<organism evidence="13 14">
    <name type="scientific">Modicella reniformis</name>
    <dbReference type="NCBI Taxonomy" id="1440133"/>
    <lineage>
        <taxon>Eukaryota</taxon>
        <taxon>Fungi</taxon>
        <taxon>Fungi incertae sedis</taxon>
        <taxon>Mucoromycota</taxon>
        <taxon>Mortierellomycotina</taxon>
        <taxon>Mortierellomycetes</taxon>
        <taxon>Mortierellales</taxon>
        <taxon>Mortierellaceae</taxon>
        <taxon>Modicella</taxon>
    </lineage>
</organism>
<feature type="region of interest" description="Disordered" evidence="10">
    <location>
        <begin position="479"/>
        <end position="595"/>
    </location>
</feature>
<name>A0A9P6M2W5_9FUNG</name>
<evidence type="ECO:0000256" key="4">
    <source>
        <dbReference type="ARBA" id="ARBA00008593"/>
    </source>
</evidence>
<feature type="compositionally biased region" description="Basic residues" evidence="10">
    <location>
        <begin position="742"/>
        <end position="757"/>
    </location>
</feature>
<feature type="region of interest" description="Disordered" evidence="10">
    <location>
        <begin position="611"/>
        <end position="809"/>
    </location>
</feature>
<feature type="compositionally biased region" description="Low complexity" evidence="10">
    <location>
        <begin position="720"/>
        <end position="738"/>
    </location>
</feature>
<feature type="compositionally biased region" description="Basic and acidic residues" evidence="10">
    <location>
        <begin position="510"/>
        <end position="568"/>
    </location>
</feature>
<dbReference type="InterPro" id="IPR043519">
    <property type="entry name" value="NT_sf"/>
</dbReference>
<evidence type="ECO:0000256" key="7">
    <source>
        <dbReference type="ARBA" id="ARBA00022679"/>
    </source>
</evidence>
<accession>A0A9P6M2W5</accession>
<proteinExistence type="inferred from homology"/>
<sequence>MHERHHGIFSVWTAGAGTNDDDRPENSSSSSKKWAVIRSGRHLMVPDIGPKDIEGRIRNHCHLNTPENYKTMIASIVCKLRMTLWKGILPTLQTDVGMKEVGVQNDPKLPPQNGVQPLMYSNTDRVAQKLKGLKIKTKDLVPKQDYMDKRTDLIRRLEEILNEGFPGYKLRLEVFGSFVSGLGSQSSDVNLCMASSEFQASAPYNNMTRVAQVFGSAGMTNILPISTARVPNVKFCDPKTNIQCEINSNHVLGIYNSEMIRCYTLIDDRVKPFIYNLKALVKKHNIQDSGIDYLSRYCYVMMAIGFLQAQEPPILPALQAQPKEYMTPCRILLEHTGKEEGVIDCTYDRDPTRHRDFGAANRKSIGQLLIEFFEFYSRYFDYQTMEVNIRLGGGVRVRDEITLARAKGDVKNIPRNGEGVKKLVVMDPFLRDQNIAEGCKPFNLARIWGIFEDLYLTLSFGVFQPIPNVLEAGRKEWEEEQEKDQLAPNIEKTRQEKRRGKRPGKKARMEKKAKEEQEKKAKEEQEKKVKEEQEMKEQEMKEMKEQEMKEMKEQEMKEMKEQEMKAKEAVALAAASAAAASSSSPSSSSNVASPATVVGSLKAQQALTITEEVKSAVSIPVQSTAKGKVTVASGTASVPAIVPNSNGVPKLVRWQEPLEEVRQKNHQKHPRRPRRPRQNKQRLREQQQQQQQQEQQQQQQDQQQQQEQQQQHEQQRQQEQEQQQQQEQQRQQEQQQLEEAQRKKHKNHLRKLRRQHNKQMGLLQEQQQEQQQQQQQQQQNQQQQKQKQQKPMSRERSQWWSWIGCSTPS</sequence>
<dbReference type="Pfam" id="PF03828">
    <property type="entry name" value="PAP_assoc"/>
    <property type="match status" value="1"/>
</dbReference>
<dbReference type="OrthoDB" id="2274644at2759"/>
<dbReference type="GO" id="GO:0031123">
    <property type="term" value="P:RNA 3'-end processing"/>
    <property type="evidence" value="ECO:0007669"/>
    <property type="project" value="TreeGrafter"/>
</dbReference>
<comment type="caution">
    <text evidence="13">The sequence shown here is derived from an EMBL/GenBank/DDBJ whole genome shotgun (WGS) entry which is preliminary data.</text>
</comment>
<comment type="cofactor">
    <cofactor evidence="1">
        <name>Mn(2+)</name>
        <dbReference type="ChEBI" id="CHEBI:29035"/>
    </cofactor>
</comment>
<comment type="subcellular location">
    <subcellularLocation>
        <location evidence="3">Cytoplasm</location>
    </subcellularLocation>
</comment>
<dbReference type="EMBL" id="JAAAHW010006283">
    <property type="protein sequence ID" value="KAF9963521.1"/>
    <property type="molecule type" value="Genomic_DNA"/>
</dbReference>
<keyword evidence="8" id="KW-0479">Metal-binding</keyword>
<dbReference type="Gene3D" id="3.30.460.10">
    <property type="entry name" value="Beta Polymerase, domain 2"/>
    <property type="match status" value="1"/>
</dbReference>
<feature type="compositionally biased region" description="Low complexity" evidence="10">
    <location>
        <begin position="764"/>
        <end position="790"/>
    </location>
</feature>
<evidence type="ECO:0000259" key="11">
    <source>
        <dbReference type="Pfam" id="PF03828"/>
    </source>
</evidence>
<evidence type="ECO:0000256" key="6">
    <source>
        <dbReference type="ARBA" id="ARBA00022490"/>
    </source>
</evidence>
<evidence type="ECO:0000313" key="13">
    <source>
        <dbReference type="EMBL" id="KAF9963521.1"/>
    </source>
</evidence>
<feature type="domain" description="Poly(A) RNA polymerase mitochondrial-like central palm" evidence="12">
    <location>
        <begin position="137"/>
        <end position="264"/>
    </location>
</feature>
<evidence type="ECO:0000256" key="2">
    <source>
        <dbReference type="ARBA" id="ARBA00001946"/>
    </source>
</evidence>
<gene>
    <name evidence="13" type="primary">PAPD4_1</name>
    <name evidence="13" type="ORF">BGZ65_002648</name>
</gene>
<dbReference type="GO" id="GO:0005737">
    <property type="term" value="C:cytoplasm"/>
    <property type="evidence" value="ECO:0007669"/>
    <property type="project" value="UniProtKB-SubCell"/>
</dbReference>